<dbReference type="AlphaFoldDB" id="A0A328AMQ2"/>
<dbReference type="SUPFAM" id="SSF51556">
    <property type="entry name" value="Metallo-dependent hydrolases"/>
    <property type="match status" value="1"/>
</dbReference>
<dbReference type="EMBL" id="QFYQ01000001">
    <property type="protein sequence ID" value="RAK54704.1"/>
    <property type="molecule type" value="Genomic_DNA"/>
</dbReference>
<accession>A0A328AMQ2</accession>
<dbReference type="InterPro" id="IPR052350">
    <property type="entry name" value="Metallo-dep_Lactonases"/>
</dbReference>
<dbReference type="GO" id="GO:0016787">
    <property type="term" value="F:hydrolase activity"/>
    <property type="evidence" value="ECO:0007669"/>
    <property type="project" value="UniProtKB-KW"/>
</dbReference>
<dbReference type="RefSeq" id="WP_111528455.1">
    <property type="nucleotide sequence ID" value="NZ_JBHRSG010000004.1"/>
</dbReference>
<feature type="domain" description="Amidohydrolase-related" evidence="2">
    <location>
        <begin position="19"/>
        <end position="350"/>
    </location>
</feature>
<organism evidence="3 4">
    <name type="scientific">Phenylobacterium soli</name>
    <dbReference type="NCBI Taxonomy" id="2170551"/>
    <lineage>
        <taxon>Bacteria</taxon>
        <taxon>Pseudomonadati</taxon>
        <taxon>Pseudomonadota</taxon>
        <taxon>Alphaproteobacteria</taxon>
        <taxon>Caulobacterales</taxon>
        <taxon>Caulobacteraceae</taxon>
        <taxon>Phenylobacterium</taxon>
    </lineage>
</organism>
<keyword evidence="4" id="KW-1185">Reference proteome</keyword>
<comment type="similarity">
    <text evidence="1">Belongs to the metallo-dependent hydrolases superfamily.</text>
</comment>
<dbReference type="Proteomes" id="UP000249254">
    <property type="component" value="Unassembled WGS sequence"/>
</dbReference>
<dbReference type="InterPro" id="IPR006680">
    <property type="entry name" value="Amidohydro-rel"/>
</dbReference>
<reference evidence="4" key="1">
    <citation type="submission" date="2018-05" db="EMBL/GenBank/DDBJ databases">
        <authorList>
            <person name="Li X."/>
        </authorList>
    </citation>
    <scope>NUCLEOTIDE SEQUENCE [LARGE SCALE GENOMIC DNA]</scope>
    <source>
        <strain evidence="4">LX32</strain>
    </source>
</reference>
<proteinExistence type="inferred from homology"/>
<dbReference type="PANTHER" id="PTHR43569">
    <property type="entry name" value="AMIDOHYDROLASE"/>
    <property type="match status" value="1"/>
</dbReference>
<dbReference type="Pfam" id="PF04909">
    <property type="entry name" value="Amidohydro_2"/>
    <property type="match status" value="1"/>
</dbReference>
<evidence type="ECO:0000259" key="2">
    <source>
        <dbReference type="Pfam" id="PF04909"/>
    </source>
</evidence>
<evidence type="ECO:0000313" key="3">
    <source>
        <dbReference type="EMBL" id="RAK54704.1"/>
    </source>
</evidence>
<gene>
    <name evidence="3" type="ORF">DJ017_09295</name>
</gene>
<dbReference type="PANTHER" id="PTHR43569:SF1">
    <property type="entry name" value="BLL3371 PROTEIN"/>
    <property type="match status" value="1"/>
</dbReference>
<name>A0A328AMQ2_9CAUL</name>
<evidence type="ECO:0000256" key="1">
    <source>
        <dbReference type="ARBA" id="ARBA00038310"/>
    </source>
</evidence>
<dbReference type="InterPro" id="IPR032466">
    <property type="entry name" value="Metal_Hydrolase"/>
</dbReference>
<evidence type="ECO:0000313" key="4">
    <source>
        <dbReference type="Proteomes" id="UP000249254"/>
    </source>
</evidence>
<protein>
    <submittedName>
        <fullName evidence="3">Amidohydrolase</fullName>
    </submittedName>
</protein>
<keyword evidence="3" id="KW-0378">Hydrolase</keyword>
<comment type="caution">
    <text evidence="3">The sequence shown here is derived from an EMBL/GenBank/DDBJ whole genome shotgun (WGS) entry which is preliminary data.</text>
</comment>
<sequence length="352" mass="38617">MTQVSIQAEPILDPDLPIVDPHHHLWVRPAPAVAEAPPPSHAFERVVRGVPRYLLDELIADTRGAGHNVIATVFVECGAMYRSYGPEEFRGVGETEFVNGVAAMSASGLFGPIRACAGIVSRADLTLGDRVAEVLEAHIAAGNGRFRGIRNSASFDEDAKVLGPLARYPAGLYRDSRFREGFRHLARLGLSFDAWLLEPQLPEVIDLARAFPDTTIVLDHVGTPLGIASYEGRREERFDIWRDNIRALAKSENVNVKLGGLAMPFCNFPSFLSDPPASSEQLAGEWRPYIETCIEAFGPQRCMFESNFPVDIGSCDYATLWNAMKRIAAGASAEEKTALFSGTATRVYRLEL</sequence>
<dbReference type="OrthoDB" id="9787654at2"/>
<dbReference type="Gene3D" id="3.20.20.140">
    <property type="entry name" value="Metal-dependent hydrolases"/>
    <property type="match status" value="1"/>
</dbReference>